<protein>
    <submittedName>
        <fullName evidence="3">Surface protein with fasciclin (FAS1) repeats</fullName>
    </submittedName>
</protein>
<feature type="domain" description="FAS1" evidence="2">
    <location>
        <begin position="70"/>
        <end position="216"/>
    </location>
</feature>
<proteinExistence type="predicted"/>
<dbReference type="EMBL" id="JAVDQA010000012">
    <property type="protein sequence ID" value="MDR6302226.1"/>
    <property type="molecule type" value="Genomic_DNA"/>
</dbReference>
<dbReference type="InterPro" id="IPR050904">
    <property type="entry name" value="Adhesion/Biosynth-related"/>
</dbReference>
<reference evidence="3 4" key="1">
    <citation type="submission" date="2023-07" db="EMBL/GenBank/DDBJ databases">
        <title>Genomic Encyclopedia of Type Strains, Phase IV (KMG-IV): sequencing the most valuable type-strain genomes for metagenomic binning, comparative biology and taxonomic classification.</title>
        <authorList>
            <person name="Goeker M."/>
        </authorList>
    </citation>
    <scope>NUCLEOTIDE SEQUENCE [LARGE SCALE GENOMIC DNA]</scope>
    <source>
        <strain evidence="3 4">DSM 102814</strain>
    </source>
</reference>
<feature type="region of interest" description="Disordered" evidence="1">
    <location>
        <begin position="25"/>
        <end position="49"/>
    </location>
</feature>
<comment type="caution">
    <text evidence="3">The sequence shown here is derived from an EMBL/GenBank/DDBJ whole genome shotgun (WGS) entry which is preliminary data.</text>
</comment>
<gene>
    <name evidence="3" type="ORF">GGR31_002905</name>
</gene>
<dbReference type="PROSITE" id="PS50213">
    <property type="entry name" value="FAS1"/>
    <property type="match status" value="1"/>
</dbReference>
<sequence>MKIKNLLLIGALSMFAFTACKDENKKDDMDDADDMEMNDETAEMDDMDEMDAENDADYENEMDADANENEMNLAQVAMASQDHSTLVSAIQGAGMVTKLETEGPYTIFAPTNSAFNELPKGTVEELMKPENKEKLEAVLSYHIIPGNVTAMKLKELIKSNKDNEYELVTANDGKLMATVDNSGNVILTDGRGKKATVVAADMNGSNGVIHSINSVLMRK</sequence>
<name>A0ABU1KAA3_9FLAO</name>
<dbReference type="Gene3D" id="2.30.180.10">
    <property type="entry name" value="FAS1 domain"/>
    <property type="match status" value="1"/>
</dbReference>
<dbReference type="PANTHER" id="PTHR10900">
    <property type="entry name" value="PERIOSTIN-RELATED"/>
    <property type="match status" value="1"/>
</dbReference>
<dbReference type="Pfam" id="PF02469">
    <property type="entry name" value="Fasciclin"/>
    <property type="match status" value="1"/>
</dbReference>
<dbReference type="Proteomes" id="UP001257659">
    <property type="component" value="Unassembled WGS sequence"/>
</dbReference>
<feature type="compositionally biased region" description="Acidic residues" evidence="1">
    <location>
        <begin position="29"/>
        <end position="49"/>
    </location>
</feature>
<dbReference type="InterPro" id="IPR036378">
    <property type="entry name" value="FAS1_dom_sf"/>
</dbReference>
<accession>A0ABU1KAA3</accession>
<dbReference type="RefSeq" id="WP_309730642.1">
    <property type="nucleotide sequence ID" value="NZ_JAVDQA010000012.1"/>
</dbReference>
<organism evidence="3 4">
    <name type="scientific">Mesonia maritima</name>
    <dbReference type="NCBI Taxonomy" id="1793873"/>
    <lineage>
        <taxon>Bacteria</taxon>
        <taxon>Pseudomonadati</taxon>
        <taxon>Bacteroidota</taxon>
        <taxon>Flavobacteriia</taxon>
        <taxon>Flavobacteriales</taxon>
        <taxon>Flavobacteriaceae</taxon>
        <taxon>Mesonia</taxon>
    </lineage>
</organism>
<keyword evidence="4" id="KW-1185">Reference proteome</keyword>
<dbReference type="PROSITE" id="PS51257">
    <property type="entry name" value="PROKAR_LIPOPROTEIN"/>
    <property type="match status" value="1"/>
</dbReference>
<evidence type="ECO:0000313" key="4">
    <source>
        <dbReference type="Proteomes" id="UP001257659"/>
    </source>
</evidence>
<dbReference type="PANTHER" id="PTHR10900:SF77">
    <property type="entry name" value="FI19380P1"/>
    <property type="match status" value="1"/>
</dbReference>
<dbReference type="InterPro" id="IPR000782">
    <property type="entry name" value="FAS1_domain"/>
</dbReference>
<dbReference type="SMART" id="SM00554">
    <property type="entry name" value="FAS1"/>
    <property type="match status" value="1"/>
</dbReference>
<dbReference type="SUPFAM" id="SSF82153">
    <property type="entry name" value="FAS1 domain"/>
    <property type="match status" value="1"/>
</dbReference>
<evidence type="ECO:0000256" key="1">
    <source>
        <dbReference type="SAM" id="MobiDB-lite"/>
    </source>
</evidence>
<evidence type="ECO:0000259" key="2">
    <source>
        <dbReference type="PROSITE" id="PS50213"/>
    </source>
</evidence>
<evidence type="ECO:0000313" key="3">
    <source>
        <dbReference type="EMBL" id="MDR6302226.1"/>
    </source>
</evidence>